<dbReference type="PROSITE" id="PS50850">
    <property type="entry name" value="MFS"/>
    <property type="match status" value="1"/>
</dbReference>
<evidence type="ECO:0000256" key="1">
    <source>
        <dbReference type="ARBA" id="ARBA00004141"/>
    </source>
</evidence>
<dbReference type="InterPro" id="IPR036259">
    <property type="entry name" value="MFS_trans_sf"/>
</dbReference>
<feature type="transmembrane region" description="Helical" evidence="7">
    <location>
        <begin position="426"/>
        <end position="445"/>
    </location>
</feature>
<dbReference type="InterPro" id="IPR020846">
    <property type="entry name" value="MFS_dom"/>
</dbReference>
<evidence type="ECO:0000256" key="2">
    <source>
        <dbReference type="ARBA" id="ARBA00007520"/>
    </source>
</evidence>
<dbReference type="GO" id="GO:0005886">
    <property type="term" value="C:plasma membrane"/>
    <property type="evidence" value="ECO:0007669"/>
    <property type="project" value="TreeGrafter"/>
</dbReference>
<dbReference type="AlphaFoldDB" id="N1JG59"/>
<feature type="transmembrane region" description="Helical" evidence="7">
    <location>
        <begin position="158"/>
        <end position="177"/>
    </location>
</feature>
<feature type="transmembrane region" description="Helical" evidence="7">
    <location>
        <begin position="318"/>
        <end position="338"/>
    </location>
</feature>
<evidence type="ECO:0000313" key="10">
    <source>
        <dbReference type="Proteomes" id="UP000015441"/>
    </source>
</evidence>
<reference evidence="9 10" key="1">
    <citation type="journal article" date="2010" name="Science">
        <title>Genome expansion and gene loss in powdery mildew fungi reveal tradeoffs in extreme parasitism.</title>
        <authorList>
            <person name="Spanu P.D."/>
            <person name="Abbott J.C."/>
            <person name="Amselem J."/>
            <person name="Burgis T.A."/>
            <person name="Soanes D.M."/>
            <person name="Stueber K."/>
            <person name="Ver Loren van Themaat E."/>
            <person name="Brown J.K.M."/>
            <person name="Butcher S.A."/>
            <person name="Gurr S.J."/>
            <person name="Lebrun M.-H."/>
            <person name="Ridout C.J."/>
            <person name="Schulze-Lefert P."/>
            <person name="Talbot N.J."/>
            <person name="Ahmadinejad N."/>
            <person name="Ametz C."/>
            <person name="Barton G.R."/>
            <person name="Benjdia M."/>
            <person name="Bidzinski P."/>
            <person name="Bindschedler L.V."/>
            <person name="Both M."/>
            <person name="Brewer M.T."/>
            <person name="Cadle-Davidson L."/>
            <person name="Cadle-Davidson M.M."/>
            <person name="Collemare J."/>
            <person name="Cramer R."/>
            <person name="Frenkel O."/>
            <person name="Godfrey D."/>
            <person name="Harriman J."/>
            <person name="Hoede C."/>
            <person name="King B.C."/>
            <person name="Klages S."/>
            <person name="Kleemann J."/>
            <person name="Knoll D."/>
            <person name="Koti P.S."/>
            <person name="Kreplak J."/>
            <person name="Lopez-Ruiz F.J."/>
            <person name="Lu X."/>
            <person name="Maekawa T."/>
            <person name="Mahanil S."/>
            <person name="Micali C."/>
            <person name="Milgroom M.G."/>
            <person name="Montana G."/>
            <person name="Noir S."/>
            <person name="O'Connell R.J."/>
            <person name="Oberhaensli S."/>
            <person name="Parlange F."/>
            <person name="Pedersen C."/>
            <person name="Quesneville H."/>
            <person name="Reinhardt R."/>
            <person name="Rott M."/>
            <person name="Sacristan S."/>
            <person name="Schmidt S.M."/>
            <person name="Schoen M."/>
            <person name="Skamnioti P."/>
            <person name="Sommer H."/>
            <person name="Stephens A."/>
            <person name="Takahara H."/>
            <person name="Thordal-Christensen H."/>
            <person name="Vigouroux M."/>
            <person name="Wessling R."/>
            <person name="Wicker T."/>
            <person name="Panstruga R."/>
        </authorList>
    </citation>
    <scope>NUCLEOTIDE SEQUENCE [LARGE SCALE GENOMIC DNA]</scope>
    <source>
        <strain evidence="9">DH14</strain>
    </source>
</reference>
<dbReference type="GO" id="GO:0022857">
    <property type="term" value="F:transmembrane transporter activity"/>
    <property type="evidence" value="ECO:0007669"/>
    <property type="project" value="InterPro"/>
</dbReference>
<dbReference type="HOGENOM" id="CLU_000960_22_1_1"/>
<feature type="transmembrane region" description="Helical" evidence="7">
    <location>
        <begin position="359"/>
        <end position="379"/>
    </location>
</feature>
<organism evidence="9 10">
    <name type="scientific">Blumeria graminis f. sp. hordei (strain DH14)</name>
    <name type="common">Barley powdery mildew</name>
    <name type="synonym">Oidium monilioides f. sp. hordei</name>
    <dbReference type="NCBI Taxonomy" id="546991"/>
    <lineage>
        <taxon>Eukaryota</taxon>
        <taxon>Fungi</taxon>
        <taxon>Dikarya</taxon>
        <taxon>Ascomycota</taxon>
        <taxon>Pezizomycotina</taxon>
        <taxon>Leotiomycetes</taxon>
        <taxon>Erysiphales</taxon>
        <taxon>Erysiphaceae</taxon>
        <taxon>Blumeria</taxon>
        <taxon>Blumeria hordei</taxon>
    </lineage>
</organism>
<dbReference type="Gene3D" id="1.20.1250.20">
    <property type="entry name" value="MFS general substrate transporter like domains"/>
    <property type="match status" value="1"/>
</dbReference>
<feature type="transmembrane region" description="Helical" evidence="7">
    <location>
        <begin position="287"/>
        <end position="306"/>
    </location>
</feature>
<feature type="transmembrane region" description="Helical" evidence="7">
    <location>
        <begin position="216"/>
        <end position="241"/>
    </location>
</feature>
<feature type="transmembrane region" description="Helical" evidence="7">
    <location>
        <begin position="247"/>
        <end position="266"/>
    </location>
</feature>
<keyword evidence="6 7" id="KW-0472">Membrane</keyword>
<dbReference type="FunFam" id="1.20.1250.20:FF:000429">
    <property type="entry name" value="MFS drug efflux transporter, putative"/>
    <property type="match status" value="1"/>
</dbReference>
<feature type="transmembrane region" description="Helical" evidence="7">
    <location>
        <begin position="451"/>
        <end position="472"/>
    </location>
</feature>
<name>N1JG59_BLUG1</name>
<dbReference type="Pfam" id="PF07690">
    <property type="entry name" value="MFS_1"/>
    <property type="match status" value="1"/>
</dbReference>
<feature type="transmembrane region" description="Helical" evidence="7">
    <location>
        <begin position="399"/>
        <end position="419"/>
    </location>
</feature>
<keyword evidence="3" id="KW-0813">Transport</keyword>
<evidence type="ECO:0000259" key="8">
    <source>
        <dbReference type="PROSITE" id="PS50850"/>
    </source>
</evidence>
<dbReference type="InterPro" id="IPR011701">
    <property type="entry name" value="MFS"/>
</dbReference>
<dbReference type="eggNOG" id="KOG0254">
    <property type="taxonomic scope" value="Eukaryota"/>
</dbReference>
<feature type="transmembrane region" description="Helical" evidence="7">
    <location>
        <begin position="183"/>
        <end position="204"/>
    </location>
</feature>
<feature type="transmembrane region" description="Helical" evidence="7">
    <location>
        <begin position="484"/>
        <end position="506"/>
    </location>
</feature>
<dbReference type="OrthoDB" id="10021397at2759"/>
<evidence type="ECO:0000256" key="7">
    <source>
        <dbReference type="SAM" id="Phobius"/>
    </source>
</evidence>
<dbReference type="PANTHER" id="PTHR23501:SF12">
    <property type="entry name" value="MAJOR FACILITATOR SUPERFAMILY (MFS) PROFILE DOMAIN-CONTAINING PROTEIN-RELATED"/>
    <property type="match status" value="1"/>
</dbReference>
<evidence type="ECO:0000256" key="5">
    <source>
        <dbReference type="ARBA" id="ARBA00022989"/>
    </source>
</evidence>
<evidence type="ECO:0000313" key="9">
    <source>
        <dbReference type="EMBL" id="CCU81217.1"/>
    </source>
</evidence>
<dbReference type="SUPFAM" id="SSF103473">
    <property type="entry name" value="MFS general substrate transporter"/>
    <property type="match status" value="1"/>
</dbReference>
<sequence length="595" mass="63522">MAQFITIPMATAVQNYPEVDENAKEVYAELNGDEGLEVDGNENKHLPESTDLQPKTISGDASLTGVEGDCEKQRETTEPVPVRVITGWRWVLIIFSILSSTFLFALDNTIVADIQPVIVLEFQSISKITWLSASFLIGAASTNLIWGKVFAQFDAKWMYILCVSMFEVGSAICGAAPNMDTMIIGRAICGVGGSGMYVGVMTLLAATTTIKERPIYIGSTGLTWGLGTVLGPIIGGAFTVSSASWRWAFYINLCIGAACAPIYIFIIPSCNPRPGVSILNRAREMDYVGGTLTIGAFVSGVMAISFGGVEYPWSSAKIIGMFVCSSTLFILLALQQVYCIFTTKERRVFPVEFFSSRTILTVFACTAAGGAATFTPIYMIPIFFQFTRSDTALEAGVRLLPYIFILIFGIAVNGGVLSAYGLYMPWYTAGGIFTIIGGALMYTITSSTSVASVYGYSILLGWGNGLFVQSGFSISQAVVEQHLVPLAIGFITCAQVSGITIALAIANSIFLNKSEKSLAAILPGTSRSQIDRAIAGAGSAFVADLDSDLQKKVLEAIVEAISTVYSLCIVAGAVVLVMSMFMKREKLFIAAAGAG</sequence>
<proteinExistence type="inferred from homology"/>
<comment type="caution">
    <text evidence="9">The sequence shown here is derived from an EMBL/GenBank/DDBJ whole genome shotgun (WGS) entry which is preliminary data.</text>
</comment>
<dbReference type="Proteomes" id="UP000015441">
    <property type="component" value="Unassembled WGS sequence"/>
</dbReference>
<feature type="domain" description="Major facilitator superfamily (MFS) profile" evidence="8">
    <location>
        <begin position="93"/>
        <end position="587"/>
    </location>
</feature>
<protein>
    <submittedName>
        <fullName evidence="9">Putative MFS Transporter/MFS Multidrug Transporter</fullName>
    </submittedName>
</protein>
<feature type="transmembrane region" description="Helical" evidence="7">
    <location>
        <begin position="556"/>
        <end position="578"/>
    </location>
</feature>
<evidence type="ECO:0000256" key="3">
    <source>
        <dbReference type="ARBA" id="ARBA00022448"/>
    </source>
</evidence>
<dbReference type="PANTHER" id="PTHR23501">
    <property type="entry name" value="MAJOR FACILITATOR SUPERFAMILY"/>
    <property type="match status" value="1"/>
</dbReference>
<gene>
    <name evidence="9" type="ORF">BGHDH14_bgh01559</name>
</gene>
<feature type="transmembrane region" description="Helical" evidence="7">
    <location>
        <begin position="128"/>
        <end position="146"/>
    </location>
</feature>
<keyword evidence="10" id="KW-1185">Reference proteome</keyword>
<evidence type="ECO:0000256" key="4">
    <source>
        <dbReference type="ARBA" id="ARBA00022692"/>
    </source>
</evidence>
<feature type="transmembrane region" description="Helical" evidence="7">
    <location>
        <begin position="90"/>
        <end position="108"/>
    </location>
</feature>
<evidence type="ECO:0000256" key="6">
    <source>
        <dbReference type="ARBA" id="ARBA00023136"/>
    </source>
</evidence>
<dbReference type="EMBL" id="CAUH01004882">
    <property type="protein sequence ID" value="CCU81217.1"/>
    <property type="molecule type" value="Genomic_DNA"/>
</dbReference>
<comment type="similarity">
    <text evidence="2">Belongs to the major facilitator superfamily. TCR/Tet family.</text>
</comment>
<accession>N1JG59</accession>
<dbReference type="InParanoid" id="N1JG59"/>
<comment type="subcellular location">
    <subcellularLocation>
        <location evidence="1">Membrane</location>
        <topology evidence="1">Multi-pass membrane protein</topology>
    </subcellularLocation>
</comment>
<keyword evidence="4 7" id="KW-0812">Transmembrane</keyword>
<dbReference type="STRING" id="546991.N1JG59"/>
<keyword evidence="5 7" id="KW-1133">Transmembrane helix</keyword>
<dbReference type="CDD" id="cd17502">
    <property type="entry name" value="MFS_Azr1_MDR_like"/>
    <property type="match status" value="1"/>
</dbReference>